<evidence type="ECO:0000256" key="3">
    <source>
        <dbReference type="ARBA" id="ARBA00022519"/>
    </source>
</evidence>
<evidence type="ECO:0000256" key="1">
    <source>
        <dbReference type="ARBA" id="ARBA00004429"/>
    </source>
</evidence>
<accession>A0A7Z2VND1</accession>
<feature type="transmembrane region" description="Helical" evidence="7">
    <location>
        <begin position="239"/>
        <end position="258"/>
    </location>
</feature>
<dbReference type="GO" id="GO:0005886">
    <property type="term" value="C:plasma membrane"/>
    <property type="evidence" value="ECO:0007669"/>
    <property type="project" value="UniProtKB-SubCell"/>
</dbReference>
<keyword evidence="6 7" id="KW-0472">Membrane</keyword>
<evidence type="ECO:0000256" key="7">
    <source>
        <dbReference type="SAM" id="Phobius"/>
    </source>
</evidence>
<feature type="transmembrane region" description="Helical" evidence="7">
    <location>
        <begin position="357"/>
        <end position="384"/>
    </location>
</feature>
<name>A0A7Z2VND1_9BACL</name>
<organism evidence="9 10">
    <name type="scientific">Cohnella herbarum</name>
    <dbReference type="NCBI Taxonomy" id="2728023"/>
    <lineage>
        <taxon>Bacteria</taxon>
        <taxon>Bacillati</taxon>
        <taxon>Bacillota</taxon>
        <taxon>Bacilli</taxon>
        <taxon>Bacillales</taxon>
        <taxon>Paenibacillaceae</taxon>
        <taxon>Cohnella</taxon>
    </lineage>
</organism>
<evidence type="ECO:0000313" key="9">
    <source>
        <dbReference type="EMBL" id="QJD86516.1"/>
    </source>
</evidence>
<gene>
    <name evidence="9" type="ORF">HH215_27345</name>
</gene>
<dbReference type="GO" id="GO:0022857">
    <property type="term" value="F:transmembrane transporter activity"/>
    <property type="evidence" value="ECO:0007669"/>
    <property type="project" value="TreeGrafter"/>
</dbReference>
<feature type="transmembrane region" description="Helical" evidence="7">
    <location>
        <begin position="142"/>
        <end position="160"/>
    </location>
</feature>
<evidence type="ECO:0000256" key="4">
    <source>
        <dbReference type="ARBA" id="ARBA00022692"/>
    </source>
</evidence>
<keyword evidence="10" id="KW-1185">Reference proteome</keyword>
<dbReference type="InterPro" id="IPR010656">
    <property type="entry name" value="DctM"/>
</dbReference>
<feature type="transmembrane region" description="Helical" evidence="7">
    <location>
        <begin position="166"/>
        <end position="191"/>
    </location>
</feature>
<proteinExistence type="predicted"/>
<feature type="domain" description="TRAP C4-dicarboxylate transport system permease DctM subunit" evidence="8">
    <location>
        <begin position="6"/>
        <end position="415"/>
    </location>
</feature>
<sequence length="424" mass="45268">MGIILFVFLILFFALGVPIAISMGLAAAVAILWDGGTPLIVLVQRSFTSIDSFPLMSIPFFVLAGVLMEYGGISKRLVAFANALTGHFSGGLAIVTVVTSMFFAAISGSSAATTAALGSILIPAMIARGYHRNFTGAVQSVSGELGVIIPPSIPLILYGISTETSIGALFMAGFLPGLLIGASLIATVFIIAKKRKYAKETRKSGKELWKAFKDSFFALLMPVIILGGIYGGYFTPTEAAGVAVAYAFIVGVLIYREIKLPKLMNILTQSVVTTSAIMFILASAGLFGWILTREGIPQDVAQFFIGISDNPYVFLLLVNVFLLVVGMFMETNASIIILAPLLMPVAVTLGIDPVHFGIIMIVNLALGMCTPPLGINLFISAQLAKINLLQITRGMLPFYAVLLITLLLITYVPQITMLIPNWLD</sequence>
<keyword evidence="3" id="KW-0997">Cell inner membrane</keyword>
<dbReference type="AlphaFoldDB" id="A0A7Z2VND1"/>
<dbReference type="EMBL" id="CP051680">
    <property type="protein sequence ID" value="QJD86516.1"/>
    <property type="molecule type" value="Genomic_DNA"/>
</dbReference>
<evidence type="ECO:0000256" key="6">
    <source>
        <dbReference type="ARBA" id="ARBA00023136"/>
    </source>
</evidence>
<dbReference type="KEGG" id="cheb:HH215_27345"/>
<reference evidence="9 10" key="1">
    <citation type="submission" date="2020-04" db="EMBL/GenBank/DDBJ databases">
        <title>Genome sequencing of novel species.</title>
        <authorList>
            <person name="Heo J."/>
            <person name="Kim S.-J."/>
            <person name="Kim J.-S."/>
            <person name="Hong S.-B."/>
            <person name="Kwon S.-W."/>
        </authorList>
    </citation>
    <scope>NUCLEOTIDE SEQUENCE [LARGE SCALE GENOMIC DNA]</scope>
    <source>
        <strain evidence="9 10">MFER-1</strain>
    </source>
</reference>
<feature type="transmembrane region" description="Helical" evidence="7">
    <location>
        <begin position="335"/>
        <end position="351"/>
    </location>
</feature>
<keyword evidence="4 7" id="KW-0812">Transmembrane</keyword>
<protein>
    <submittedName>
        <fullName evidence="9">TRAP transporter large permease</fullName>
    </submittedName>
</protein>
<evidence type="ECO:0000256" key="2">
    <source>
        <dbReference type="ARBA" id="ARBA00022475"/>
    </source>
</evidence>
<evidence type="ECO:0000256" key="5">
    <source>
        <dbReference type="ARBA" id="ARBA00022989"/>
    </source>
</evidence>
<dbReference type="RefSeq" id="WP_169282765.1">
    <property type="nucleotide sequence ID" value="NZ_CP051680.1"/>
</dbReference>
<feature type="transmembrane region" description="Helical" evidence="7">
    <location>
        <begin position="77"/>
        <end position="105"/>
    </location>
</feature>
<dbReference type="PANTHER" id="PTHR33362:SF3">
    <property type="entry name" value="SIALIC ACID TRAP TRANSPORTER PERMEASE PROTEIN SIAT"/>
    <property type="match status" value="1"/>
</dbReference>
<dbReference type="Proteomes" id="UP000502248">
    <property type="component" value="Chromosome"/>
</dbReference>
<feature type="transmembrane region" description="Helical" evidence="7">
    <location>
        <begin position="212"/>
        <end position="233"/>
    </location>
</feature>
<feature type="transmembrane region" description="Helical" evidence="7">
    <location>
        <begin position="311"/>
        <end position="328"/>
    </location>
</feature>
<comment type="subcellular location">
    <subcellularLocation>
        <location evidence="1">Cell inner membrane</location>
        <topology evidence="1">Multi-pass membrane protein</topology>
    </subcellularLocation>
</comment>
<keyword evidence="5 7" id="KW-1133">Transmembrane helix</keyword>
<feature type="transmembrane region" description="Helical" evidence="7">
    <location>
        <begin position="396"/>
        <end position="419"/>
    </location>
</feature>
<dbReference type="NCBIfam" id="TIGR00786">
    <property type="entry name" value="dctM"/>
    <property type="match status" value="1"/>
</dbReference>
<dbReference type="Pfam" id="PF06808">
    <property type="entry name" value="DctM"/>
    <property type="match status" value="1"/>
</dbReference>
<feature type="transmembrane region" description="Helical" evidence="7">
    <location>
        <begin position="270"/>
        <end position="291"/>
    </location>
</feature>
<dbReference type="PANTHER" id="PTHR33362">
    <property type="entry name" value="SIALIC ACID TRAP TRANSPORTER PERMEASE PROTEIN SIAT-RELATED"/>
    <property type="match status" value="1"/>
</dbReference>
<feature type="transmembrane region" description="Helical" evidence="7">
    <location>
        <begin position="52"/>
        <end position="70"/>
    </location>
</feature>
<feature type="transmembrane region" description="Helical" evidence="7">
    <location>
        <begin position="111"/>
        <end position="130"/>
    </location>
</feature>
<dbReference type="InterPro" id="IPR004681">
    <property type="entry name" value="TRAP_DctM"/>
</dbReference>
<keyword evidence="2" id="KW-1003">Cell membrane</keyword>
<evidence type="ECO:0000259" key="8">
    <source>
        <dbReference type="Pfam" id="PF06808"/>
    </source>
</evidence>
<dbReference type="PIRSF" id="PIRSF006066">
    <property type="entry name" value="HI0050"/>
    <property type="match status" value="1"/>
</dbReference>
<evidence type="ECO:0000313" key="10">
    <source>
        <dbReference type="Proteomes" id="UP000502248"/>
    </source>
</evidence>